<organism evidence="1 2">
    <name type="scientific">Microdochium bolleyi</name>
    <dbReference type="NCBI Taxonomy" id="196109"/>
    <lineage>
        <taxon>Eukaryota</taxon>
        <taxon>Fungi</taxon>
        <taxon>Dikarya</taxon>
        <taxon>Ascomycota</taxon>
        <taxon>Pezizomycotina</taxon>
        <taxon>Sordariomycetes</taxon>
        <taxon>Xylariomycetidae</taxon>
        <taxon>Xylariales</taxon>
        <taxon>Microdochiaceae</taxon>
        <taxon>Microdochium</taxon>
    </lineage>
</organism>
<evidence type="ECO:0000313" key="2">
    <source>
        <dbReference type="Proteomes" id="UP000070501"/>
    </source>
</evidence>
<accession>A0A136IK96</accession>
<evidence type="ECO:0000313" key="1">
    <source>
        <dbReference type="EMBL" id="KXJ85049.1"/>
    </source>
</evidence>
<reference evidence="2" key="1">
    <citation type="submission" date="2016-02" db="EMBL/GenBank/DDBJ databases">
        <title>Draft genome sequence of Microdochium bolleyi, a fungal endophyte of beachgrass.</title>
        <authorList>
            <consortium name="DOE Joint Genome Institute"/>
            <person name="David A.S."/>
            <person name="May G."/>
            <person name="Haridas S."/>
            <person name="Lim J."/>
            <person name="Wang M."/>
            <person name="Labutti K."/>
            <person name="Lipzen A."/>
            <person name="Barry K."/>
            <person name="Grigoriev I.V."/>
        </authorList>
    </citation>
    <scope>NUCLEOTIDE SEQUENCE [LARGE SCALE GENOMIC DNA]</scope>
    <source>
        <strain evidence="2">J235TASD1</strain>
    </source>
</reference>
<gene>
    <name evidence="1" type="ORF">Micbo1qcDRAFT_169689</name>
</gene>
<sequence>MEEDVERLREQAATLDSDDTSWDLVAQSDGKEIYTSEWKEEHQTVVNTFITIFGPIAKSHAQDRGTRISRALHRNLTWMKKGQMKTKDRTICWLIPCIRRAGSAPIVERAFEGQAQGHPVSWRNAVFLPERSELRLIEGTIKFIGFTFELAQTESYPSRE</sequence>
<dbReference type="Proteomes" id="UP000070501">
    <property type="component" value="Unassembled WGS sequence"/>
</dbReference>
<protein>
    <submittedName>
        <fullName evidence="1">Uncharacterized protein</fullName>
    </submittedName>
</protein>
<dbReference type="InParanoid" id="A0A136IK96"/>
<proteinExistence type="predicted"/>
<keyword evidence="2" id="KW-1185">Reference proteome</keyword>
<name>A0A136IK96_9PEZI</name>
<dbReference type="EMBL" id="KQ964299">
    <property type="protein sequence ID" value="KXJ85049.1"/>
    <property type="molecule type" value="Genomic_DNA"/>
</dbReference>
<dbReference type="AlphaFoldDB" id="A0A136IK96"/>